<evidence type="ECO:0000313" key="2">
    <source>
        <dbReference type="EMBL" id="MBB2968884.1"/>
    </source>
</evidence>
<evidence type="ECO:0000259" key="1">
    <source>
        <dbReference type="Pfam" id="PF13228"/>
    </source>
</evidence>
<dbReference type="AlphaFoldDB" id="A0A7W4UZ37"/>
<dbReference type="RefSeq" id="WP_021763495.1">
    <property type="nucleotide sequence ID" value="NZ_JACHVP010000004.1"/>
</dbReference>
<comment type="caution">
    <text evidence="2">The sequence shown here is derived from an EMBL/GenBank/DDBJ whole genome shotgun (WGS) entry which is preliminary data.</text>
</comment>
<evidence type="ECO:0000313" key="3">
    <source>
        <dbReference type="Proteomes" id="UP000538196"/>
    </source>
</evidence>
<organism evidence="2 3">
    <name type="scientific">Leifsonia aquatica</name>
    <name type="common">Corynebacterium aquaticum</name>
    <dbReference type="NCBI Taxonomy" id="144185"/>
    <lineage>
        <taxon>Bacteria</taxon>
        <taxon>Bacillati</taxon>
        <taxon>Actinomycetota</taxon>
        <taxon>Actinomycetes</taxon>
        <taxon>Micrococcales</taxon>
        <taxon>Microbacteriaceae</taxon>
        <taxon>Leifsonia</taxon>
    </lineage>
</organism>
<accession>A0A7W4UZ37</accession>
<sequence>MDRGTDVPDDAATGIPLSRAFFDDVVAPLLSASLPRLRFGAGRLGTGSDVLGFDDDVSRDHDWGLRLSLFVPADAVGDVSALLDDDLPDTFRGLPTRFAFTGESLVRHHVEVTSVREFAVARLGFDPRDGIDVHDWLSVSGQAALEVTAGAVFADPTGELGAVRRALAWYPDDLWRYVLASDWERIAQELPLMARAAEVGDDIGARIIAARLSQIAMHLAFLLERTWPPYAKWFGSAFACLPNAGPVGGSIAAVLDARNLATRHRGLDDALQFLLDRQNALGLTSVETALVPFWDRPHLHPDPAIATRLLEGIADPEVRRLPRGRGSIEQRTDNVAVLTDPAARRASVRDPD</sequence>
<protein>
    <recommendedName>
        <fullName evidence="1">DUF4037 domain-containing protein</fullName>
    </recommendedName>
</protein>
<proteinExistence type="predicted"/>
<keyword evidence="3" id="KW-1185">Reference proteome</keyword>
<dbReference type="Pfam" id="PF13228">
    <property type="entry name" value="DUF4037"/>
    <property type="match status" value="1"/>
</dbReference>
<dbReference type="EMBL" id="JACHVP010000004">
    <property type="protein sequence ID" value="MBB2968884.1"/>
    <property type="molecule type" value="Genomic_DNA"/>
</dbReference>
<dbReference type="Proteomes" id="UP000538196">
    <property type="component" value="Unassembled WGS sequence"/>
</dbReference>
<name>A0A7W4UZ37_LEIAQ</name>
<feature type="domain" description="DUF4037" evidence="1">
    <location>
        <begin position="136"/>
        <end position="234"/>
    </location>
</feature>
<dbReference type="InterPro" id="IPR025117">
    <property type="entry name" value="DUF4037"/>
</dbReference>
<reference evidence="2 3" key="1">
    <citation type="submission" date="2020-08" db="EMBL/GenBank/DDBJ databases">
        <title>Sequencing the genomes of 1000 actinobacteria strains.</title>
        <authorList>
            <person name="Klenk H.-P."/>
        </authorList>
    </citation>
    <scope>NUCLEOTIDE SEQUENCE [LARGE SCALE GENOMIC DNA]</scope>
    <source>
        <strain evidence="2 3">DSM 20146</strain>
    </source>
</reference>
<gene>
    <name evidence="2" type="ORF">FHX33_003660</name>
</gene>